<sequence length="153" mass="16309">MTVQLPPVAVRTGEGRALASPTGDRITIKLGTGDTAGVLSAVEIVNSPSSGPPRHIHRREDELWWVLEGHYRFEVGETLVELEPGGMAFGPRDVAHAFVNVGDAPGRLLVITTPGGLEQFFERSAELRATTADPQQLADLGLAHGIDFIGPPL</sequence>
<dbReference type="InterPro" id="IPR053146">
    <property type="entry name" value="QDO-like"/>
</dbReference>
<evidence type="ECO:0000313" key="3">
    <source>
        <dbReference type="Proteomes" id="UP001300763"/>
    </source>
</evidence>
<name>A0ABT5SXX2_9PSEU</name>
<protein>
    <submittedName>
        <fullName evidence="2">Cupin domain-containing protein</fullName>
    </submittedName>
</protein>
<feature type="domain" description="Cupin type-2" evidence="1">
    <location>
        <begin position="48"/>
        <end position="111"/>
    </location>
</feature>
<dbReference type="Pfam" id="PF07883">
    <property type="entry name" value="Cupin_2"/>
    <property type="match status" value="1"/>
</dbReference>
<accession>A0ABT5SXX2</accession>
<dbReference type="EMBL" id="JAQZAO010000007">
    <property type="protein sequence ID" value="MDD7966991.1"/>
    <property type="molecule type" value="Genomic_DNA"/>
</dbReference>
<dbReference type="Proteomes" id="UP001300763">
    <property type="component" value="Unassembled WGS sequence"/>
</dbReference>
<gene>
    <name evidence="2" type="ORF">PGB27_16765</name>
</gene>
<dbReference type="RefSeq" id="WP_274201528.1">
    <property type="nucleotide sequence ID" value="NZ_JAQZAO010000007.1"/>
</dbReference>
<proteinExistence type="predicted"/>
<dbReference type="InterPro" id="IPR013096">
    <property type="entry name" value="Cupin_2"/>
</dbReference>
<evidence type="ECO:0000313" key="2">
    <source>
        <dbReference type="EMBL" id="MDD7966991.1"/>
    </source>
</evidence>
<comment type="caution">
    <text evidence="2">The sequence shown here is derived from an EMBL/GenBank/DDBJ whole genome shotgun (WGS) entry which is preliminary data.</text>
</comment>
<reference evidence="2 3" key="1">
    <citation type="submission" date="2023-02" db="EMBL/GenBank/DDBJ databases">
        <title>Genome sequencing required for Actinomycetospora new species description.</title>
        <authorList>
            <person name="Saimee Y."/>
            <person name="Duangmal K."/>
        </authorList>
    </citation>
    <scope>NUCLEOTIDE SEQUENCE [LARGE SCALE GENOMIC DNA]</scope>
    <source>
        <strain evidence="2 3">DW7H6</strain>
    </source>
</reference>
<dbReference type="PANTHER" id="PTHR36440">
    <property type="entry name" value="PUTATIVE (AFU_ORTHOLOGUE AFUA_8G07350)-RELATED"/>
    <property type="match status" value="1"/>
</dbReference>
<evidence type="ECO:0000259" key="1">
    <source>
        <dbReference type="Pfam" id="PF07883"/>
    </source>
</evidence>
<keyword evidence="3" id="KW-1185">Reference proteome</keyword>
<dbReference type="InterPro" id="IPR011051">
    <property type="entry name" value="RmlC_Cupin_sf"/>
</dbReference>
<dbReference type="InterPro" id="IPR014710">
    <property type="entry name" value="RmlC-like_jellyroll"/>
</dbReference>
<dbReference type="SUPFAM" id="SSF51182">
    <property type="entry name" value="RmlC-like cupins"/>
    <property type="match status" value="1"/>
</dbReference>
<dbReference type="PANTHER" id="PTHR36440:SF1">
    <property type="entry name" value="PUTATIVE (AFU_ORTHOLOGUE AFUA_8G07350)-RELATED"/>
    <property type="match status" value="1"/>
</dbReference>
<organism evidence="2 3">
    <name type="scientific">Actinomycetospora lemnae</name>
    <dbReference type="NCBI Taxonomy" id="3019891"/>
    <lineage>
        <taxon>Bacteria</taxon>
        <taxon>Bacillati</taxon>
        <taxon>Actinomycetota</taxon>
        <taxon>Actinomycetes</taxon>
        <taxon>Pseudonocardiales</taxon>
        <taxon>Pseudonocardiaceae</taxon>
        <taxon>Actinomycetospora</taxon>
    </lineage>
</organism>
<dbReference type="Gene3D" id="2.60.120.10">
    <property type="entry name" value="Jelly Rolls"/>
    <property type="match status" value="1"/>
</dbReference>